<feature type="region of interest" description="Disordered" evidence="1">
    <location>
        <begin position="37"/>
        <end position="69"/>
    </location>
</feature>
<sequence length="69" mass="7204">MGAHPPNPLRRGCCPLGTPASCLMWNEDSLFDMAKSRLSGAQQPNSAGQVNLPGVQGGAHDGPLYFHGS</sequence>
<accession>B3T9T7</accession>
<evidence type="ECO:0000313" key="2">
    <source>
        <dbReference type="EMBL" id="ABZ09346.1"/>
    </source>
</evidence>
<organism evidence="2">
    <name type="scientific">uncultured marine microorganism HF4000_APKG7H23</name>
    <dbReference type="NCBI Taxonomy" id="455551"/>
    <lineage>
        <taxon>unclassified sequences</taxon>
        <taxon>environmental samples</taxon>
    </lineage>
</organism>
<protein>
    <submittedName>
        <fullName evidence="2">Uncharacterized protein</fullName>
    </submittedName>
</protein>
<evidence type="ECO:0000256" key="1">
    <source>
        <dbReference type="SAM" id="MobiDB-lite"/>
    </source>
</evidence>
<dbReference type="EMBL" id="EU016649">
    <property type="protein sequence ID" value="ABZ09346.1"/>
    <property type="molecule type" value="Genomic_DNA"/>
</dbReference>
<proteinExistence type="predicted"/>
<gene>
    <name evidence="2" type="ORF">ALOHA_HF4000APKG7H23ctg3g11</name>
</gene>
<feature type="compositionally biased region" description="Polar residues" evidence="1">
    <location>
        <begin position="39"/>
        <end position="49"/>
    </location>
</feature>
<dbReference type="AlphaFoldDB" id="B3T9T7"/>
<name>B3T9T7_9ZZZZ</name>
<reference evidence="2" key="1">
    <citation type="journal article" date="2008" name="ISME J.">
        <title>Genomic patterns of recombination, clonal divergence and environment in marine microbial populations.</title>
        <authorList>
            <person name="Konstantinidis K.T."/>
            <person name="Delong E.F."/>
        </authorList>
    </citation>
    <scope>NUCLEOTIDE SEQUENCE</scope>
</reference>